<dbReference type="Pfam" id="PF13450">
    <property type="entry name" value="NAD_binding_8"/>
    <property type="match status" value="1"/>
</dbReference>
<evidence type="ECO:0000313" key="2">
    <source>
        <dbReference type="EMBL" id="KEY73672.1"/>
    </source>
</evidence>
<dbReference type="OrthoDB" id="5046242at2759"/>
<keyword evidence="1" id="KW-0732">Signal</keyword>
<dbReference type="InterPro" id="IPR036188">
    <property type="entry name" value="FAD/NAD-bd_sf"/>
</dbReference>
<accession>A0A084B7Z3</accession>
<evidence type="ECO:0008006" key="4">
    <source>
        <dbReference type="Google" id="ProtNLM"/>
    </source>
</evidence>
<dbReference type="PRINTS" id="PR00419">
    <property type="entry name" value="ADXRDTASE"/>
</dbReference>
<name>A0A084B7Z3_STACB</name>
<dbReference type="EMBL" id="KL647778">
    <property type="protein sequence ID" value="KEY73672.1"/>
    <property type="molecule type" value="Genomic_DNA"/>
</dbReference>
<reference evidence="2 3" key="1">
    <citation type="journal article" date="2014" name="BMC Genomics">
        <title>Comparative genome sequencing reveals chemotype-specific gene clusters in the toxigenic black mold Stachybotrys.</title>
        <authorList>
            <person name="Semeiks J."/>
            <person name="Borek D."/>
            <person name="Otwinowski Z."/>
            <person name="Grishin N.V."/>
        </authorList>
    </citation>
    <scope>NUCLEOTIDE SEQUENCE [LARGE SCALE GENOMIC DNA]</scope>
    <source>
        <strain evidence="3">CBS 109288 / IBT 7711</strain>
    </source>
</reference>
<feature type="chain" id="PRO_5001771776" description="Amine oxidase domain-containing protein" evidence="1">
    <location>
        <begin position="19"/>
        <end position="459"/>
    </location>
</feature>
<sequence length="459" mass="50277">MKTTTALPLLSLASAVLANPACIVGAGPAGLAAAHALEAKGQSVVIFEKQREVGGKCQAFYDNSYHPLGALLLVNQTYPETIKIIDQTSVVATRTDNLIPQWAYNWQSGDVSAFRSFDAEQTLRLTAEMKRYAVFWTSVYQPISGVGYRRPIPEELTASTLDWLTDNGYRVLPVLFNVGMYVYGYGDIRQTPIWYMMQLFAPADLLGFVGLLPVYNIDFHQVFVQYAETVKGEIILDATISNIDRSGPGPRITYTSGSDGARETQDCSSLVLAFPPAISALEAANLDLTTAERELFSKVQLVNYFAGAVNMSNGIPVNDVFYANGPSPVLPPDAVGQPVGFLRMFSNSNVVTTWSWGSAGETYTTAQVRRLLVETLSRLNRDPEDADATSVRLTDADIKAFAAQDYFPTVSGAELLGGWYQRFDRQQGQNNTYYASGLNAFESVEFAVRAGLDIVNTYL</sequence>
<feature type="signal peptide" evidence="1">
    <location>
        <begin position="1"/>
        <end position="18"/>
    </location>
</feature>
<proteinExistence type="predicted"/>
<dbReference type="HOGENOM" id="CLU_032660_0_0_1"/>
<dbReference type="Gene3D" id="3.30.70.1990">
    <property type="match status" value="1"/>
</dbReference>
<organism evidence="2 3">
    <name type="scientific">Stachybotrys chartarum (strain CBS 109288 / IBT 7711)</name>
    <name type="common">Toxic black mold</name>
    <name type="synonym">Stilbospora chartarum</name>
    <dbReference type="NCBI Taxonomy" id="1280523"/>
    <lineage>
        <taxon>Eukaryota</taxon>
        <taxon>Fungi</taxon>
        <taxon>Dikarya</taxon>
        <taxon>Ascomycota</taxon>
        <taxon>Pezizomycotina</taxon>
        <taxon>Sordariomycetes</taxon>
        <taxon>Hypocreomycetidae</taxon>
        <taxon>Hypocreales</taxon>
        <taxon>Stachybotryaceae</taxon>
        <taxon>Stachybotrys</taxon>
    </lineage>
</organism>
<dbReference type="Gene3D" id="3.50.50.60">
    <property type="entry name" value="FAD/NAD(P)-binding domain"/>
    <property type="match status" value="1"/>
</dbReference>
<dbReference type="Proteomes" id="UP000028045">
    <property type="component" value="Unassembled WGS sequence"/>
</dbReference>
<gene>
    <name evidence="2" type="ORF">S7711_07719</name>
</gene>
<protein>
    <recommendedName>
        <fullName evidence="4">Amine oxidase domain-containing protein</fullName>
    </recommendedName>
</protein>
<dbReference type="AlphaFoldDB" id="A0A084B7Z3"/>
<evidence type="ECO:0000313" key="3">
    <source>
        <dbReference type="Proteomes" id="UP000028045"/>
    </source>
</evidence>
<keyword evidence="3" id="KW-1185">Reference proteome</keyword>
<dbReference type="SUPFAM" id="SSF51905">
    <property type="entry name" value="FAD/NAD(P)-binding domain"/>
    <property type="match status" value="1"/>
</dbReference>
<evidence type="ECO:0000256" key="1">
    <source>
        <dbReference type="SAM" id="SignalP"/>
    </source>
</evidence>
<dbReference type="Gene3D" id="1.10.405.20">
    <property type="match status" value="1"/>
</dbReference>